<comment type="subcellular location">
    <subcellularLocation>
        <location evidence="1">Cell outer membrane</location>
    </subcellularLocation>
</comment>
<dbReference type="InterPro" id="IPR051692">
    <property type="entry name" value="OMP-like"/>
</dbReference>
<evidence type="ECO:0000256" key="2">
    <source>
        <dbReference type="ARBA" id="ARBA00022729"/>
    </source>
</evidence>
<sequence>MIDDQYNLREFLLLRPETGITSMKTKLAIAAILLASTSIASAADMAMKAPYAAPAAVWNWTGFYVGANAGGGWGTTETTLASAGGLPVPGGIALTQNSRSGFLGGGQAGYNFQSGWAVFGVEGTIDGLDVKGTMPCFGVAVGLSCTAKSDWLATVTGRIGGVVGDRTLVYVKGGAAWLNSKHTLSSVAGFGGGGAAFSTSATSTTFGWLLGLGTEYAFDHNWSAFVEYNYMEFDKKTINLDFGVGGPGAIGVDVKNKLSVAKVGVNYKFGGPVVARY</sequence>
<keyword evidence="3" id="KW-0472">Membrane</keyword>
<keyword evidence="4" id="KW-0998">Cell outer membrane</keyword>
<dbReference type="PANTHER" id="PTHR34001">
    <property type="entry name" value="BLL7405 PROTEIN"/>
    <property type="match status" value="1"/>
</dbReference>
<evidence type="ECO:0000313" key="9">
    <source>
        <dbReference type="Proteomes" id="UP000325641"/>
    </source>
</evidence>
<comment type="similarity">
    <text evidence="5">Belongs to the Omp25/RopB family.</text>
</comment>
<dbReference type="Pfam" id="PF13505">
    <property type="entry name" value="OMP_b-brl"/>
    <property type="match status" value="1"/>
</dbReference>
<dbReference type="RefSeq" id="WP_151650110.1">
    <property type="nucleotide sequence ID" value="NZ_CP044543.1"/>
</dbReference>
<evidence type="ECO:0000256" key="3">
    <source>
        <dbReference type="ARBA" id="ARBA00023136"/>
    </source>
</evidence>
<dbReference type="Proteomes" id="UP000325641">
    <property type="component" value="Chromosome"/>
</dbReference>
<dbReference type="OrthoDB" id="9815357at2"/>
<feature type="domain" description="Outer membrane protein beta-barrel" evidence="7">
    <location>
        <begin position="52"/>
        <end position="269"/>
    </location>
</feature>
<organism evidence="8 9">
    <name type="scientific">Bradyrhizobium betae</name>
    <dbReference type="NCBI Taxonomy" id="244734"/>
    <lineage>
        <taxon>Bacteria</taxon>
        <taxon>Pseudomonadati</taxon>
        <taxon>Pseudomonadota</taxon>
        <taxon>Alphaproteobacteria</taxon>
        <taxon>Hyphomicrobiales</taxon>
        <taxon>Nitrobacteraceae</taxon>
        <taxon>Bradyrhizobium</taxon>
    </lineage>
</organism>
<evidence type="ECO:0000256" key="4">
    <source>
        <dbReference type="ARBA" id="ARBA00023237"/>
    </source>
</evidence>
<keyword evidence="2 6" id="KW-0732">Signal</keyword>
<dbReference type="InterPro" id="IPR011250">
    <property type="entry name" value="OMP/PagP_B-barrel"/>
</dbReference>
<evidence type="ECO:0000256" key="5">
    <source>
        <dbReference type="ARBA" id="ARBA00038306"/>
    </source>
</evidence>
<name>A0A5P6PED9_9BRAD</name>
<dbReference type="AlphaFoldDB" id="A0A5P6PED9"/>
<dbReference type="InterPro" id="IPR027385">
    <property type="entry name" value="Beta-barrel_OMP"/>
</dbReference>
<feature type="chain" id="PRO_5024960770" evidence="6">
    <location>
        <begin position="43"/>
        <end position="277"/>
    </location>
</feature>
<dbReference type="Gene3D" id="2.40.160.20">
    <property type="match status" value="1"/>
</dbReference>
<gene>
    <name evidence="8" type="ORF">F8237_32240</name>
</gene>
<dbReference type="KEGG" id="bbet:F8237_32240"/>
<evidence type="ECO:0000256" key="1">
    <source>
        <dbReference type="ARBA" id="ARBA00004442"/>
    </source>
</evidence>
<reference evidence="9" key="1">
    <citation type="submission" date="2019-10" db="EMBL/GenBank/DDBJ databases">
        <title>Complete Genome Sequence of Bradyrhizobium betae type strain PL7HG1T.</title>
        <authorList>
            <person name="Bromfield E.S.P."/>
            <person name="Cloutier S."/>
        </authorList>
    </citation>
    <scope>NUCLEOTIDE SEQUENCE [LARGE SCALE GENOMIC DNA]</scope>
    <source>
        <strain evidence="9">PL7HG1</strain>
    </source>
</reference>
<dbReference type="SUPFAM" id="SSF56925">
    <property type="entry name" value="OMPA-like"/>
    <property type="match status" value="1"/>
</dbReference>
<evidence type="ECO:0000313" key="8">
    <source>
        <dbReference type="EMBL" id="QFI76660.1"/>
    </source>
</evidence>
<dbReference type="EMBL" id="CP044543">
    <property type="protein sequence ID" value="QFI76660.1"/>
    <property type="molecule type" value="Genomic_DNA"/>
</dbReference>
<evidence type="ECO:0000259" key="7">
    <source>
        <dbReference type="Pfam" id="PF13505"/>
    </source>
</evidence>
<accession>A0A5P6PED9</accession>
<proteinExistence type="inferred from homology"/>
<protein>
    <submittedName>
        <fullName evidence="8">Porin family protein</fullName>
    </submittedName>
</protein>
<evidence type="ECO:0000256" key="6">
    <source>
        <dbReference type="SAM" id="SignalP"/>
    </source>
</evidence>
<feature type="signal peptide" evidence="6">
    <location>
        <begin position="1"/>
        <end position="42"/>
    </location>
</feature>
<dbReference type="GO" id="GO:0009279">
    <property type="term" value="C:cell outer membrane"/>
    <property type="evidence" value="ECO:0007669"/>
    <property type="project" value="UniProtKB-SubCell"/>
</dbReference>
<dbReference type="PANTHER" id="PTHR34001:SF3">
    <property type="entry name" value="BLL7405 PROTEIN"/>
    <property type="match status" value="1"/>
</dbReference>